<organism evidence="2 3">
    <name type="scientific">Niveomyces insectorum RCEF 264</name>
    <dbReference type="NCBI Taxonomy" id="1081102"/>
    <lineage>
        <taxon>Eukaryota</taxon>
        <taxon>Fungi</taxon>
        <taxon>Dikarya</taxon>
        <taxon>Ascomycota</taxon>
        <taxon>Pezizomycotina</taxon>
        <taxon>Sordariomycetes</taxon>
        <taxon>Hypocreomycetidae</taxon>
        <taxon>Hypocreales</taxon>
        <taxon>Cordycipitaceae</taxon>
        <taxon>Niveomyces</taxon>
    </lineage>
</organism>
<proteinExistence type="predicted"/>
<evidence type="ECO:0000256" key="1">
    <source>
        <dbReference type="SAM" id="MobiDB-lite"/>
    </source>
</evidence>
<dbReference type="InterPro" id="IPR051678">
    <property type="entry name" value="AGP_Transferase"/>
</dbReference>
<dbReference type="PANTHER" id="PTHR21310:SF37">
    <property type="entry name" value="AMINOGLYCOSIDE PHOSPHOTRANSFERASE DOMAIN-CONTAINING PROTEIN"/>
    <property type="match status" value="1"/>
</dbReference>
<name>A0A167N2V9_9HYPO</name>
<keyword evidence="3" id="KW-1185">Reference proteome</keyword>
<comment type="caution">
    <text evidence="2">The sequence shown here is derived from an EMBL/GenBank/DDBJ whole genome shotgun (WGS) entry which is preliminary data.</text>
</comment>
<dbReference type="AlphaFoldDB" id="A0A167N2V9"/>
<sequence length="579" mass="65452">MDTIRIGSGRAVNFSEAYESEADIISLGKQWNDTRAFRLTVWEKRRALERLVAFYVGADAARVAIGHPYSWRQGAFNVVVPMLVFSDVDEAEAARANELAMGPLVANVQHVVLRCPVPGKCAEAHHPGSVLEKMRCEAAAYVWMQRQCADVRIPYLYGFGLPDGTHFAHTAQVRFVRRALRRLRQWLATLLGWPVPSDYVAVQPMQPMQPATHSTEQSKEPLATQPPENPMPSGYMVLEHLGPSFGRELPFVVQNQQLDHEPAKMRNLFRDVSRILLAVARIPQPRIGAFRFNHDGTISLDNRPVTPDMFILENEGAPRTIPIDKTYTSTEQYVTDLATFHDERFLAAPNAVTSEDDCRCQMAIKALFRSIMHRFINKDLRNGPFALYMGDSNAANMFVDEDWNVTAIYDLEWLISGPIDLPRFPSWLTWDSIDHVSDTGYAAYNKMREMFMEAFKAEERLADTAALEAAAGRTLSSIMEESWLSKQTWIFKSLLSVNGLYHVTQNQFAPMFYPDEIPYEDLSYLWAEGTRDITAKKVADRKAYVAELAALFGRDPPAEEIQKTGTTEAALDEETKCRG</sequence>
<dbReference type="Proteomes" id="UP000076874">
    <property type="component" value="Unassembled WGS sequence"/>
</dbReference>
<gene>
    <name evidence="2" type="ORF">SPI_08565</name>
</gene>
<dbReference type="STRING" id="1081102.A0A167N2V9"/>
<dbReference type="PANTHER" id="PTHR21310">
    <property type="entry name" value="AMINOGLYCOSIDE PHOSPHOTRANSFERASE-RELATED-RELATED"/>
    <property type="match status" value="1"/>
</dbReference>
<evidence type="ECO:0000313" key="2">
    <source>
        <dbReference type="EMBL" id="OAA55061.1"/>
    </source>
</evidence>
<evidence type="ECO:0008006" key="4">
    <source>
        <dbReference type="Google" id="ProtNLM"/>
    </source>
</evidence>
<feature type="region of interest" description="Disordered" evidence="1">
    <location>
        <begin position="207"/>
        <end position="234"/>
    </location>
</feature>
<accession>A0A167N2V9</accession>
<protein>
    <recommendedName>
        <fullName evidence="4">Aminoglycoside phosphotransferase</fullName>
    </recommendedName>
</protein>
<dbReference type="OrthoDB" id="4869268at2759"/>
<dbReference type="EMBL" id="AZHD01000021">
    <property type="protein sequence ID" value="OAA55061.1"/>
    <property type="molecule type" value="Genomic_DNA"/>
</dbReference>
<reference evidence="2 3" key="1">
    <citation type="journal article" date="2016" name="Genome Biol. Evol.">
        <title>Divergent and convergent evolution of fungal pathogenicity.</title>
        <authorList>
            <person name="Shang Y."/>
            <person name="Xiao G."/>
            <person name="Zheng P."/>
            <person name="Cen K."/>
            <person name="Zhan S."/>
            <person name="Wang C."/>
        </authorList>
    </citation>
    <scope>NUCLEOTIDE SEQUENCE [LARGE SCALE GENOMIC DNA]</scope>
    <source>
        <strain evidence="2 3">RCEF 264</strain>
    </source>
</reference>
<evidence type="ECO:0000313" key="3">
    <source>
        <dbReference type="Proteomes" id="UP000076874"/>
    </source>
</evidence>